<dbReference type="Proteomes" id="UP001200470">
    <property type="component" value="Unassembled WGS sequence"/>
</dbReference>
<evidence type="ECO:0000313" key="5">
    <source>
        <dbReference type="EMBL" id="MCF2564101.1"/>
    </source>
</evidence>
<accession>A0ABS9CG75</accession>
<evidence type="ECO:0000259" key="4">
    <source>
        <dbReference type="Pfam" id="PF00535"/>
    </source>
</evidence>
<evidence type="ECO:0000256" key="1">
    <source>
        <dbReference type="ARBA" id="ARBA00006739"/>
    </source>
</evidence>
<keyword evidence="6" id="KW-1185">Reference proteome</keyword>
<organism evidence="5 6">
    <name type="scientific">Xylanibacter brevis</name>
    <dbReference type="NCBI Taxonomy" id="83231"/>
    <lineage>
        <taxon>Bacteria</taxon>
        <taxon>Pseudomonadati</taxon>
        <taxon>Bacteroidota</taxon>
        <taxon>Bacteroidia</taxon>
        <taxon>Bacteroidales</taxon>
        <taxon>Prevotellaceae</taxon>
        <taxon>Xylanibacter</taxon>
    </lineage>
</organism>
<dbReference type="InterPro" id="IPR029044">
    <property type="entry name" value="Nucleotide-diphossugar_trans"/>
</dbReference>
<evidence type="ECO:0000256" key="3">
    <source>
        <dbReference type="ARBA" id="ARBA00022679"/>
    </source>
</evidence>
<name>A0ABS9CG75_9BACT</name>
<evidence type="ECO:0000256" key="2">
    <source>
        <dbReference type="ARBA" id="ARBA00022676"/>
    </source>
</evidence>
<sequence length="270" mass="32095">MNCSILLSVYHREKPEYLRQCLDSVFSQTFRASEIILVGDGPLTEALDTMIDCYRNNYPELQFVPLKENRGLGLALNEGLRHCHNDLVMRMDTDDICYPNRLELQYNYMAEHPDCDVLGGWTDEFCATPSETISIRRLPEHHADIVRFGKRRNPMNHPTVMFRREAVMRVGGYHDIYLFEDYDLWVRLIMDGARFHNLQQPLIHFRTSTDFFGRRGGWRYTKSEINLLRSFHQFKYISTIEMTTNMLMRCVVRLLPNKLRQKIYIFLLRR</sequence>
<proteinExistence type="inferred from homology"/>
<dbReference type="PANTHER" id="PTHR43685:SF5">
    <property type="entry name" value="GLYCOSYLTRANSFERASE EPSE-RELATED"/>
    <property type="match status" value="1"/>
</dbReference>
<keyword evidence="2" id="KW-0328">Glycosyltransferase</keyword>
<dbReference type="EMBL" id="JADYTN010000017">
    <property type="protein sequence ID" value="MCF2564101.1"/>
    <property type="molecule type" value="Genomic_DNA"/>
</dbReference>
<dbReference type="InterPro" id="IPR001173">
    <property type="entry name" value="Glyco_trans_2-like"/>
</dbReference>
<dbReference type="SUPFAM" id="SSF53448">
    <property type="entry name" value="Nucleotide-diphospho-sugar transferases"/>
    <property type="match status" value="1"/>
</dbReference>
<gene>
    <name evidence="5" type="ORF">I6E12_08245</name>
</gene>
<protein>
    <submittedName>
        <fullName evidence="5">Glycosyltransferase</fullName>
    </submittedName>
</protein>
<dbReference type="Pfam" id="PF00535">
    <property type="entry name" value="Glycos_transf_2"/>
    <property type="match status" value="1"/>
</dbReference>
<comment type="caution">
    <text evidence="5">The sequence shown here is derived from an EMBL/GenBank/DDBJ whole genome shotgun (WGS) entry which is preliminary data.</text>
</comment>
<reference evidence="5 6" key="1">
    <citation type="submission" date="2020-12" db="EMBL/GenBank/DDBJ databases">
        <title>Whole genome sequences of gut porcine anaerobes.</title>
        <authorList>
            <person name="Kubasova T."/>
            <person name="Jahodarova E."/>
            <person name="Rychlik I."/>
        </authorList>
    </citation>
    <scope>NUCLEOTIDE SEQUENCE [LARGE SCALE GENOMIC DNA]</scope>
    <source>
        <strain evidence="5 6">An925</strain>
    </source>
</reference>
<feature type="domain" description="Glycosyltransferase 2-like" evidence="4">
    <location>
        <begin position="4"/>
        <end position="167"/>
    </location>
</feature>
<comment type="similarity">
    <text evidence="1">Belongs to the glycosyltransferase 2 family.</text>
</comment>
<evidence type="ECO:0000313" key="6">
    <source>
        <dbReference type="Proteomes" id="UP001200470"/>
    </source>
</evidence>
<keyword evidence="3" id="KW-0808">Transferase</keyword>
<dbReference type="Gene3D" id="3.90.550.10">
    <property type="entry name" value="Spore Coat Polysaccharide Biosynthesis Protein SpsA, Chain A"/>
    <property type="match status" value="1"/>
</dbReference>
<dbReference type="PANTHER" id="PTHR43685">
    <property type="entry name" value="GLYCOSYLTRANSFERASE"/>
    <property type="match status" value="1"/>
</dbReference>
<dbReference type="InterPro" id="IPR050834">
    <property type="entry name" value="Glycosyltransf_2"/>
</dbReference>